<accession>A0AC61R7D4</accession>
<evidence type="ECO:0000313" key="1">
    <source>
        <dbReference type="EMBL" id="TGY65566.1"/>
    </source>
</evidence>
<evidence type="ECO:0000313" key="2">
    <source>
        <dbReference type="Proteomes" id="UP000308836"/>
    </source>
</evidence>
<dbReference type="Proteomes" id="UP000308836">
    <property type="component" value="Unassembled WGS sequence"/>
</dbReference>
<gene>
    <name evidence="1" type="ORF">E5336_08360</name>
</gene>
<name>A0AC61R7D4_9FIRM</name>
<reference evidence="1" key="1">
    <citation type="submission" date="2019-04" db="EMBL/GenBank/DDBJ databases">
        <title>Microbes associate with the intestines of laboratory mice.</title>
        <authorList>
            <person name="Navarre W."/>
            <person name="Wong E."/>
            <person name="Huang K."/>
            <person name="Tropini C."/>
            <person name="Ng K."/>
            <person name="Yu B."/>
        </authorList>
    </citation>
    <scope>NUCLEOTIDE SEQUENCE</scope>
    <source>
        <strain evidence="1">NM09_H32</strain>
    </source>
</reference>
<organism evidence="1 2">
    <name type="scientific">Dubosiella muris</name>
    <dbReference type="NCBI Taxonomy" id="3038133"/>
    <lineage>
        <taxon>Bacteria</taxon>
        <taxon>Bacillati</taxon>
        <taxon>Bacillota</taxon>
        <taxon>Erysipelotrichia</taxon>
        <taxon>Erysipelotrichales</taxon>
        <taxon>Erysipelotrichaceae</taxon>
        <taxon>Dubosiella</taxon>
    </lineage>
</organism>
<keyword evidence="2" id="KW-1185">Reference proteome</keyword>
<comment type="caution">
    <text evidence="1">The sequence shown here is derived from an EMBL/GenBank/DDBJ whole genome shotgun (WGS) entry which is preliminary data.</text>
</comment>
<proteinExistence type="predicted"/>
<sequence length="261" mass="29694">MKKRWIYTIAAGLLAFGLSGCSRSLSGDFLTLHDAIERNNAWRSWTMDTKLVENEQVKTTIREQDAIKEDTVYMIETYDSNEETLTRVEKTGKKTQDIFIVEPVDGRDIVTYYVQADVLKQYDAARSPIKEDLSLLSDKYFDSSRENKGEKTVLTFTLKKEMAGDYSKKTKSKEQIVSDVYEFVLDESKAVSGIVDEKTYANDVVVKKEVKCTKIGDTGIDFSLIDTTIGKFESPFDLKTLDPAVAQDLPVYTFEWKKEGD</sequence>
<dbReference type="EMBL" id="SRYG01000016">
    <property type="protein sequence ID" value="TGY65566.1"/>
    <property type="molecule type" value="Genomic_DNA"/>
</dbReference>
<protein>
    <submittedName>
        <fullName evidence="1">Uncharacterized protein</fullName>
    </submittedName>
</protein>